<dbReference type="RefSeq" id="WP_344247056.1">
    <property type="nucleotide sequence ID" value="NZ_BAAAPM010000003.1"/>
</dbReference>
<accession>A0ABP4V7Z2</accession>
<comment type="caution">
    <text evidence="1">The sequence shown here is derived from an EMBL/GenBank/DDBJ whole genome shotgun (WGS) entry which is preliminary data.</text>
</comment>
<dbReference type="EMBL" id="BAAAPM010000003">
    <property type="protein sequence ID" value="GAA1719618.1"/>
    <property type="molecule type" value="Genomic_DNA"/>
</dbReference>
<sequence length="371" mass="39972">MATHADLPPVPPTAAQGHQARHLLGVPADVVVDELEVLAMSRFAGTRWDVVPTDLPGVEVPVGRMANPGEPGVLRLSRHSTVTGPFAPQGRRLETGLPSGTAMVFDVVCPRERWDTPQRFGGDRDGLARAFPAGLPNREEERVVGWLVQAARRLGGSVRLDVAGTWDDIDGGRRAPGAGVVLTPDPGAAVDLTVYSDVWLDPQAAHRVLQAVHPRVVLATEGKPYQGPPQGIAERPLYPGEALDDDTRRELHARADDFDIAALQEPMVLDAYGLVTDLGVDGSITVEVEGEERLPLLLRDLPWARSGAVCYHVRWDAPDLVESQREFPQPALVVARKRAADMVGKLAAAIHRATGGEIADEGDFLLDPEDL</sequence>
<evidence type="ECO:0000313" key="1">
    <source>
        <dbReference type="EMBL" id="GAA1719618.1"/>
    </source>
</evidence>
<evidence type="ECO:0000313" key="2">
    <source>
        <dbReference type="Proteomes" id="UP001501138"/>
    </source>
</evidence>
<proteinExistence type="predicted"/>
<protein>
    <submittedName>
        <fullName evidence="1">Uncharacterized protein</fullName>
    </submittedName>
</protein>
<reference evidence="2" key="1">
    <citation type="journal article" date="2019" name="Int. J. Syst. Evol. Microbiol.">
        <title>The Global Catalogue of Microorganisms (GCM) 10K type strain sequencing project: providing services to taxonomists for standard genome sequencing and annotation.</title>
        <authorList>
            <consortium name="The Broad Institute Genomics Platform"/>
            <consortium name="The Broad Institute Genome Sequencing Center for Infectious Disease"/>
            <person name="Wu L."/>
            <person name="Ma J."/>
        </authorList>
    </citation>
    <scope>NUCLEOTIDE SEQUENCE [LARGE SCALE GENOMIC DNA]</scope>
    <source>
        <strain evidence="2">JCM 15589</strain>
    </source>
</reference>
<keyword evidence="2" id="KW-1185">Reference proteome</keyword>
<organism evidence="1 2">
    <name type="scientific">Isoptericola hypogeus</name>
    <dbReference type="NCBI Taxonomy" id="300179"/>
    <lineage>
        <taxon>Bacteria</taxon>
        <taxon>Bacillati</taxon>
        <taxon>Actinomycetota</taxon>
        <taxon>Actinomycetes</taxon>
        <taxon>Micrococcales</taxon>
        <taxon>Promicromonosporaceae</taxon>
        <taxon>Isoptericola</taxon>
    </lineage>
</organism>
<name>A0ABP4V7Z2_9MICO</name>
<gene>
    <name evidence="1" type="ORF">GCM10009809_14260</name>
</gene>
<dbReference type="Proteomes" id="UP001501138">
    <property type="component" value="Unassembled WGS sequence"/>
</dbReference>